<dbReference type="EMBL" id="JAGFBR010000004">
    <property type="protein sequence ID" value="KAH0468545.1"/>
    <property type="molecule type" value="Genomic_DNA"/>
</dbReference>
<evidence type="ECO:0000313" key="1">
    <source>
        <dbReference type="EMBL" id="KAH0468545.1"/>
    </source>
</evidence>
<proteinExistence type="predicted"/>
<dbReference type="Proteomes" id="UP000775213">
    <property type="component" value="Unassembled WGS sequence"/>
</dbReference>
<protein>
    <submittedName>
        <fullName evidence="1">Uncharacterized protein</fullName>
    </submittedName>
</protein>
<organism evidence="1 2">
    <name type="scientific">Dendrobium chrysotoxum</name>
    <name type="common">Orchid</name>
    <dbReference type="NCBI Taxonomy" id="161865"/>
    <lineage>
        <taxon>Eukaryota</taxon>
        <taxon>Viridiplantae</taxon>
        <taxon>Streptophyta</taxon>
        <taxon>Embryophyta</taxon>
        <taxon>Tracheophyta</taxon>
        <taxon>Spermatophyta</taxon>
        <taxon>Magnoliopsida</taxon>
        <taxon>Liliopsida</taxon>
        <taxon>Asparagales</taxon>
        <taxon>Orchidaceae</taxon>
        <taxon>Epidendroideae</taxon>
        <taxon>Malaxideae</taxon>
        <taxon>Dendrobiinae</taxon>
        <taxon>Dendrobium</taxon>
    </lineage>
</organism>
<sequence>MKLTSIIPMTLRYLSVQTTELEILRRIQEFKHSHSLLSSSKLFNQELCSALVSIAFKILRMFRRLVMPDYTPKGGLDIVEMISDRKMDFGVVFGMSSIL</sequence>
<gene>
    <name evidence="1" type="ORF">IEQ34_003578</name>
</gene>
<comment type="caution">
    <text evidence="1">The sequence shown here is derived from an EMBL/GenBank/DDBJ whole genome shotgun (WGS) entry which is preliminary data.</text>
</comment>
<reference evidence="1 2" key="1">
    <citation type="journal article" date="2021" name="Hortic Res">
        <title>Chromosome-scale assembly of the Dendrobium chrysotoxum genome enhances the understanding of orchid evolution.</title>
        <authorList>
            <person name="Zhang Y."/>
            <person name="Zhang G.Q."/>
            <person name="Zhang D."/>
            <person name="Liu X.D."/>
            <person name="Xu X.Y."/>
            <person name="Sun W.H."/>
            <person name="Yu X."/>
            <person name="Zhu X."/>
            <person name="Wang Z.W."/>
            <person name="Zhao X."/>
            <person name="Zhong W.Y."/>
            <person name="Chen H."/>
            <person name="Yin W.L."/>
            <person name="Huang T."/>
            <person name="Niu S.C."/>
            <person name="Liu Z.J."/>
        </authorList>
    </citation>
    <scope>NUCLEOTIDE SEQUENCE [LARGE SCALE GENOMIC DNA]</scope>
    <source>
        <strain evidence="1">Lindl</strain>
    </source>
</reference>
<dbReference type="AlphaFoldDB" id="A0AAV7HML9"/>
<accession>A0AAV7HML9</accession>
<name>A0AAV7HML9_DENCH</name>
<evidence type="ECO:0000313" key="2">
    <source>
        <dbReference type="Proteomes" id="UP000775213"/>
    </source>
</evidence>
<keyword evidence="2" id="KW-1185">Reference proteome</keyword>